<feature type="domain" description="HAMP" evidence="4">
    <location>
        <begin position="68"/>
        <end position="120"/>
    </location>
</feature>
<dbReference type="GO" id="GO:0052621">
    <property type="term" value="F:diguanylate cyclase activity"/>
    <property type="evidence" value="ECO:0007669"/>
    <property type="project" value="UniProtKB-EC"/>
</dbReference>
<feature type="transmembrane region" description="Helical" evidence="3">
    <location>
        <begin position="48"/>
        <end position="71"/>
    </location>
</feature>
<feature type="domain" description="GGDEF" evidence="5">
    <location>
        <begin position="152"/>
        <end position="280"/>
    </location>
</feature>
<dbReference type="InterPro" id="IPR043128">
    <property type="entry name" value="Rev_trsase/Diguanyl_cyclase"/>
</dbReference>
<dbReference type="PROSITE" id="PS50885">
    <property type="entry name" value="HAMP"/>
    <property type="match status" value="1"/>
</dbReference>
<comment type="catalytic activity">
    <reaction evidence="2">
        <text>2 GTP = 3',3'-c-di-GMP + 2 diphosphate</text>
        <dbReference type="Rhea" id="RHEA:24898"/>
        <dbReference type="ChEBI" id="CHEBI:33019"/>
        <dbReference type="ChEBI" id="CHEBI:37565"/>
        <dbReference type="ChEBI" id="CHEBI:58805"/>
        <dbReference type="EC" id="2.7.7.65"/>
    </reaction>
</comment>
<dbReference type="SUPFAM" id="SSF55073">
    <property type="entry name" value="Nucleotide cyclase"/>
    <property type="match status" value="1"/>
</dbReference>
<dbReference type="PANTHER" id="PTHR45138:SF9">
    <property type="entry name" value="DIGUANYLATE CYCLASE DGCM-RELATED"/>
    <property type="match status" value="1"/>
</dbReference>
<dbReference type="CDD" id="cd01949">
    <property type="entry name" value="GGDEF"/>
    <property type="match status" value="1"/>
</dbReference>
<dbReference type="InterPro" id="IPR003660">
    <property type="entry name" value="HAMP_dom"/>
</dbReference>
<evidence type="ECO:0000256" key="1">
    <source>
        <dbReference type="ARBA" id="ARBA00012528"/>
    </source>
</evidence>
<dbReference type="PROSITE" id="PS50887">
    <property type="entry name" value="GGDEF"/>
    <property type="match status" value="1"/>
</dbReference>
<accession>A0A1B3ZF45</accession>
<dbReference type="GO" id="GO:0007165">
    <property type="term" value="P:signal transduction"/>
    <property type="evidence" value="ECO:0007669"/>
    <property type="project" value="InterPro"/>
</dbReference>
<keyword evidence="3" id="KW-0472">Membrane</keyword>
<evidence type="ECO:0000256" key="3">
    <source>
        <dbReference type="SAM" id="Phobius"/>
    </source>
</evidence>
<dbReference type="Proteomes" id="UP000094256">
    <property type="component" value="Chromosome"/>
</dbReference>
<dbReference type="Gene3D" id="3.30.70.270">
    <property type="match status" value="1"/>
</dbReference>
<dbReference type="PANTHER" id="PTHR45138">
    <property type="entry name" value="REGULATORY COMPONENTS OF SENSORY TRANSDUCTION SYSTEM"/>
    <property type="match status" value="1"/>
</dbReference>
<dbReference type="InterPro" id="IPR000160">
    <property type="entry name" value="GGDEF_dom"/>
</dbReference>
<dbReference type="SMART" id="SM00267">
    <property type="entry name" value="GGDEF"/>
    <property type="match status" value="1"/>
</dbReference>
<evidence type="ECO:0000256" key="2">
    <source>
        <dbReference type="ARBA" id="ARBA00034247"/>
    </source>
</evidence>
<feature type="transmembrane region" description="Helical" evidence="3">
    <location>
        <begin position="15"/>
        <end position="36"/>
    </location>
</feature>
<dbReference type="GO" id="GO:0016020">
    <property type="term" value="C:membrane"/>
    <property type="evidence" value="ECO:0007669"/>
    <property type="project" value="InterPro"/>
</dbReference>
<dbReference type="InterPro" id="IPR029787">
    <property type="entry name" value="Nucleotide_cyclase"/>
</dbReference>
<evidence type="ECO:0000259" key="4">
    <source>
        <dbReference type="PROSITE" id="PS50885"/>
    </source>
</evidence>
<name>A0A1B3ZF45_9SPHN</name>
<dbReference type="KEGG" id="span:AWL63_20925"/>
<gene>
    <name evidence="6" type="ORF">AWL63_20925</name>
</gene>
<dbReference type="RefSeq" id="WP_069206572.1">
    <property type="nucleotide sequence ID" value="NZ_CP014168.1"/>
</dbReference>
<dbReference type="FunFam" id="3.30.70.270:FF:000001">
    <property type="entry name" value="Diguanylate cyclase domain protein"/>
    <property type="match status" value="1"/>
</dbReference>
<protein>
    <recommendedName>
        <fullName evidence="1">diguanylate cyclase</fullName>
        <ecNumber evidence="1">2.7.7.65</ecNumber>
    </recommendedName>
</protein>
<dbReference type="STRING" id="1560345.AWL63_20925"/>
<dbReference type="Pfam" id="PF00990">
    <property type="entry name" value="GGDEF"/>
    <property type="match status" value="1"/>
</dbReference>
<dbReference type="AlphaFoldDB" id="A0A1B3ZF45"/>
<keyword evidence="7" id="KW-1185">Reference proteome</keyword>
<organism evidence="6 7">
    <name type="scientific">Sphingomonas panacis</name>
    <dbReference type="NCBI Taxonomy" id="1560345"/>
    <lineage>
        <taxon>Bacteria</taxon>
        <taxon>Pseudomonadati</taxon>
        <taxon>Pseudomonadota</taxon>
        <taxon>Alphaproteobacteria</taxon>
        <taxon>Sphingomonadales</taxon>
        <taxon>Sphingomonadaceae</taxon>
        <taxon>Sphingomonas</taxon>
    </lineage>
</organism>
<dbReference type="OrthoDB" id="384661at2"/>
<reference evidence="6 7" key="1">
    <citation type="submission" date="2016-01" db="EMBL/GenBank/DDBJ databases">
        <title>Complete genome and mega plasmid sequence of Sphingomonas panacis DCY99 elicits systemic resistance in rice to Xanthomonas oryzae.</title>
        <authorList>
            <person name="Kim Y.J."/>
            <person name="Yang D.C."/>
            <person name="Sing P."/>
        </authorList>
    </citation>
    <scope>NUCLEOTIDE SEQUENCE [LARGE SCALE GENOMIC DNA]</scope>
    <source>
        <strain evidence="6 7">DCY99</strain>
    </source>
</reference>
<dbReference type="EMBL" id="CP014168">
    <property type="protein sequence ID" value="AOH86055.1"/>
    <property type="molecule type" value="Genomic_DNA"/>
</dbReference>
<sequence length="280" mass="30869">MRFYEATRFLFPRSFHLRLFTLCFGAVHLPLIAFCITEAVLQQWEWRVFVPLLVATLTGTVAAIGAVWALLAPVAHATAMLRTLQRGQRIAEIPVGGPDLVGELLRGVARAAAETSARIERLTKAAERDLLTGLRNRRGFLDAAAPLLHRDRTSVVAMLDLDHFKTTNDRFGHEVGDAVLREFAHRLNGALRPYDLSARWGGEEFAVLLPDTGLDEAREIVERLRTGLYADPITAGSGHSLTFSCGMAVARDYPTLVTAMRDADEALYGAKDAGRNRTMT</sequence>
<proteinExistence type="predicted"/>
<evidence type="ECO:0000259" key="5">
    <source>
        <dbReference type="PROSITE" id="PS50887"/>
    </source>
</evidence>
<evidence type="ECO:0000313" key="7">
    <source>
        <dbReference type="Proteomes" id="UP000094256"/>
    </source>
</evidence>
<dbReference type="EC" id="2.7.7.65" evidence="1"/>
<dbReference type="InterPro" id="IPR050469">
    <property type="entry name" value="Diguanylate_Cyclase"/>
</dbReference>
<keyword evidence="3" id="KW-1133">Transmembrane helix</keyword>
<dbReference type="NCBIfam" id="TIGR00254">
    <property type="entry name" value="GGDEF"/>
    <property type="match status" value="1"/>
</dbReference>
<evidence type="ECO:0000313" key="6">
    <source>
        <dbReference type="EMBL" id="AOH86055.1"/>
    </source>
</evidence>
<keyword evidence="3" id="KW-0812">Transmembrane</keyword>